<dbReference type="InterPro" id="IPR007557">
    <property type="entry name" value="PSP1_C"/>
</dbReference>
<accession>A0A9D1HLR4</accession>
<dbReference type="GO" id="GO:0005737">
    <property type="term" value="C:cytoplasm"/>
    <property type="evidence" value="ECO:0007669"/>
    <property type="project" value="TreeGrafter"/>
</dbReference>
<dbReference type="PROSITE" id="PS51411">
    <property type="entry name" value="PSP1_C"/>
    <property type="match status" value="1"/>
</dbReference>
<dbReference type="Pfam" id="PF04468">
    <property type="entry name" value="PSP1"/>
    <property type="match status" value="1"/>
</dbReference>
<protein>
    <submittedName>
        <fullName evidence="3">Stage 0 sporulation family protein</fullName>
    </submittedName>
</protein>
<proteinExistence type="predicted"/>
<comment type="caution">
    <text evidence="3">The sequence shown here is derived from an EMBL/GenBank/DDBJ whole genome shotgun (WGS) entry which is preliminary data.</text>
</comment>
<reference evidence="3" key="2">
    <citation type="journal article" date="2021" name="PeerJ">
        <title>Extensive microbial diversity within the chicken gut microbiome revealed by metagenomics and culture.</title>
        <authorList>
            <person name="Gilroy R."/>
            <person name="Ravi A."/>
            <person name="Getino M."/>
            <person name="Pursley I."/>
            <person name="Horton D.L."/>
            <person name="Alikhan N.F."/>
            <person name="Baker D."/>
            <person name="Gharbi K."/>
            <person name="Hall N."/>
            <person name="Watson M."/>
            <person name="Adriaenssens E.M."/>
            <person name="Foster-Nyarko E."/>
            <person name="Jarju S."/>
            <person name="Secka A."/>
            <person name="Antonio M."/>
            <person name="Oren A."/>
            <person name="Chaudhuri R.R."/>
            <person name="La Ragione R."/>
            <person name="Hildebrand F."/>
            <person name="Pallen M.J."/>
        </authorList>
    </citation>
    <scope>NUCLEOTIDE SEQUENCE</scope>
    <source>
        <strain evidence="3">2830</strain>
    </source>
</reference>
<evidence type="ECO:0000313" key="3">
    <source>
        <dbReference type="EMBL" id="HIU10661.1"/>
    </source>
</evidence>
<dbReference type="AlphaFoldDB" id="A0A9D1HLR4"/>
<evidence type="ECO:0000256" key="1">
    <source>
        <dbReference type="SAM" id="MobiDB-lite"/>
    </source>
</evidence>
<feature type="compositionally biased region" description="Basic and acidic residues" evidence="1">
    <location>
        <begin position="313"/>
        <end position="327"/>
    </location>
</feature>
<feature type="compositionally biased region" description="Basic and acidic residues" evidence="1">
    <location>
        <begin position="275"/>
        <end position="285"/>
    </location>
</feature>
<dbReference type="NCBIfam" id="NF041131">
    <property type="entry name" value="RicT_YaaT_fam"/>
    <property type="match status" value="1"/>
</dbReference>
<dbReference type="PANTHER" id="PTHR43830:SF3">
    <property type="entry name" value="PROTEIN PSP1"/>
    <property type="match status" value="1"/>
</dbReference>
<organism evidence="3 4">
    <name type="scientific">Candidatus Avidehalobacter gallistercoris</name>
    <dbReference type="NCBI Taxonomy" id="2840694"/>
    <lineage>
        <taxon>Bacteria</taxon>
        <taxon>Bacillati</taxon>
        <taxon>Bacillota</taxon>
        <taxon>Clostridia</taxon>
        <taxon>Eubacteriales</taxon>
        <taxon>Peptococcaceae</taxon>
        <taxon>Peptococcaceae incertae sedis</taxon>
        <taxon>Candidatus Avidehalobacter</taxon>
    </lineage>
</organism>
<gene>
    <name evidence="3" type="ORF">IAB00_05410</name>
</gene>
<reference evidence="3" key="1">
    <citation type="submission" date="2020-10" db="EMBL/GenBank/DDBJ databases">
        <authorList>
            <person name="Gilroy R."/>
        </authorList>
    </citation>
    <scope>NUCLEOTIDE SEQUENCE</scope>
    <source>
        <strain evidence="3">2830</strain>
    </source>
</reference>
<evidence type="ECO:0000259" key="2">
    <source>
        <dbReference type="PROSITE" id="PS51411"/>
    </source>
</evidence>
<evidence type="ECO:0000313" key="4">
    <source>
        <dbReference type="Proteomes" id="UP000824124"/>
    </source>
</evidence>
<dbReference type="Proteomes" id="UP000824124">
    <property type="component" value="Unassembled WGS sequence"/>
</dbReference>
<feature type="region of interest" description="Disordered" evidence="1">
    <location>
        <begin position="264"/>
        <end position="327"/>
    </location>
</feature>
<dbReference type="PANTHER" id="PTHR43830">
    <property type="entry name" value="PROTEIN PSP1"/>
    <property type="match status" value="1"/>
</dbReference>
<feature type="domain" description="PSP1 C-terminal" evidence="2">
    <location>
        <begin position="61"/>
        <end position="146"/>
    </location>
</feature>
<dbReference type="EMBL" id="DVMH01000027">
    <property type="protein sequence ID" value="HIU10661.1"/>
    <property type="molecule type" value="Genomic_DNA"/>
</dbReference>
<dbReference type="InterPro" id="IPR047767">
    <property type="entry name" value="PSP1-like"/>
</dbReference>
<name>A0A9D1HLR4_9FIRM</name>
<sequence>MVQVVGVRFERAGKIYYFKLNGVDAVFGDHVIVESSRGLDYGTVATPAQEVDEQSLSQPLKPLIRLATDDDEQSYQENKAKEPAAFEFCQQQIIAAKLPMKLIKASYTFDGSKIVFYFTSDNRVDFRELVKVLAGHFHTRIELRQVGVRDEARLVGGYSTCGRELCCASFLDGFHPVSIKMAKKQNLALNPAKISGVCGRLMCCLYYEYDENSPELAGQDEPKPALAACDKNCSDCTAKTCGVRERLAALSVDDVPDLASAELAAVSDDMPGENLPDKRSDKSEQKGGGTLRRNSRRPGNRRGGGAHRPNQPKQDRQRESEQHGAAE</sequence>